<dbReference type="EMBL" id="VDES01000002">
    <property type="protein sequence ID" value="MBA1374483.1"/>
    <property type="molecule type" value="Genomic_DNA"/>
</dbReference>
<protein>
    <submittedName>
        <fullName evidence="3">FAD-binding oxidoreductase</fullName>
    </submittedName>
</protein>
<keyword evidence="1" id="KW-0560">Oxidoreductase</keyword>
<keyword evidence="4" id="KW-1185">Reference proteome</keyword>
<dbReference type="RefSeq" id="WP_181267291.1">
    <property type="nucleotide sequence ID" value="NZ_BAAAGB010000001.1"/>
</dbReference>
<sequence>MKNSSHPSRATALVIGGGLVGLCAALQLQRAGCIVTVLEPQEKPQGASWGNAGHIAVEQVQPLASLATIRSAWGRMHPRGALGLPAAQIGTWGPFALRLMRASTPARFAAGTAALSALLAEAMPAWKRTSWIIGAAHLLREDGHFVAWESAASAARGRAFWTGTDIGTASVRDASADELAAIRDLARGAQIAGAVRFAGSGQMTDLVALADALRAALAADGGAIRHGQAEGIALEGDQAIVRLGAETLRADQIVLCAGAASAELLQPMGARIPLIAERGYHIQSPTSRWPQDMPPVAFEDRSMIVTRFAGGLRAASFVEFAARAAPPDPTKWAKLRAHVIELGLPFDLPGKPWMGARPTLPDYLPAIGRSARARNLLYAFGHQHLGLTLAAITGELVAALATGKPSPIDLAPFDPARFGGTT</sequence>
<organism evidence="3 4">
    <name type="scientific">Sphingomonas ursincola</name>
    <dbReference type="NCBI Taxonomy" id="56361"/>
    <lineage>
        <taxon>Bacteria</taxon>
        <taxon>Pseudomonadati</taxon>
        <taxon>Pseudomonadota</taxon>
        <taxon>Alphaproteobacteria</taxon>
        <taxon>Sphingomonadales</taxon>
        <taxon>Sphingomonadaceae</taxon>
        <taxon>Sphingomonas</taxon>
    </lineage>
</organism>
<evidence type="ECO:0000259" key="2">
    <source>
        <dbReference type="Pfam" id="PF01266"/>
    </source>
</evidence>
<dbReference type="PANTHER" id="PTHR13847">
    <property type="entry name" value="SARCOSINE DEHYDROGENASE-RELATED"/>
    <property type="match status" value="1"/>
</dbReference>
<name>A0A7V8U8X0_9SPHN</name>
<dbReference type="PANTHER" id="PTHR13847:SF289">
    <property type="entry name" value="GLYCINE OXIDASE"/>
    <property type="match status" value="1"/>
</dbReference>
<dbReference type="Pfam" id="PF01266">
    <property type="entry name" value="DAO"/>
    <property type="match status" value="1"/>
</dbReference>
<evidence type="ECO:0000256" key="1">
    <source>
        <dbReference type="ARBA" id="ARBA00023002"/>
    </source>
</evidence>
<dbReference type="Proteomes" id="UP000589292">
    <property type="component" value="Unassembled WGS sequence"/>
</dbReference>
<proteinExistence type="predicted"/>
<gene>
    <name evidence="3" type="ORF">FG486_09040</name>
</gene>
<dbReference type="InterPro" id="IPR006076">
    <property type="entry name" value="FAD-dep_OxRdtase"/>
</dbReference>
<feature type="domain" description="FAD dependent oxidoreductase" evidence="2">
    <location>
        <begin position="13"/>
        <end position="400"/>
    </location>
</feature>
<dbReference type="GO" id="GO:0016491">
    <property type="term" value="F:oxidoreductase activity"/>
    <property type="evidence" value="ECO:0007669"/>
    <property type="project" value="UniProtKB-KW"/>
</dbReference>
<dbReference type="Gene3D" id="3.50.50.60">
    <property type="entry name" value="FAD/NAD(P)-binding domain"/>
    <property type="match status" value="3"/>
</dbReference>
<evidence type="ECO:0000313" key="4">
    <source>
        <dbReference type="Proteomes" id="UP000589292"/>
    </source>
</evidence>
<reference evidence="3 4" key="1">
    <citation type="journal article" date="1994" name="Int. J. Syst. Bacteriol.">
        <title>Phylogenetic positions of novel aerobic, bacteriochlorophyll a-containing bacteria and description of Roseococcus thiosulfatophilus gen. nov., sp. nov., Erythromicrobium ramosum gen. nov., sp. nov., and Erythrobacter litoralis sp. nov.</title>
        <authorList>
            <person name="Yurkov V."/>
            <person name="Stackebrandt E."/>
            <person name="Holmes A."/>
            <person name="Fuerst J.A."/>
            <person name="Hugenholtz P."/>
            <person name="Golecki J."/>
            <person name="Gad'on N."/>
            <person name="Gorlenko V.M."/>
            <person name="Kompantseva E.I."/>
            <person name="Drews G."/>
        </authorList>
    </citation>
    <scope>NUCLEOTIDE SEQUENCE [LARGE SCALE GENOMIC DNA]</scope>
    <source>
        <strain evidence="3 4">KR-99</strain>
    </source>
</reference>
<dbReference type="AlphaFoldDB" id="A0A7V8U8X0"/>
<dbReference type="InterPro" id="IPR036188">
    <property type="entry name" value="FAD/NAD-bd_sf"/>
</dbReference>
<evidence type="ECO:0000313" key="3">
    <source>
        <dbReference type="EMBL" id="MBA1374483.1"/>
    </source>
</evidence>
<dbReference type="GO" id="GO:0005737">
    <property type="term" value="C:cytoplasm"/>
    <property type="evidence" value="ECO:0007669"/>
    <property type="project" value="TreeGrafter"/>
</dbReference>
<accession>A0A7V8U8X0</accession>
<comment type="caution">
    <text evidence="3">The sequence shown here is derived from an EMBL/GenBank/DDBJ whole genome shotgun (WGS) entry which is preliminary data.</text>
</comment>
<dbReference type="SUPFAM" id="SSF51905">
    <property type="entry name" value="FAD/NAD(P)-binding domain"/>
    <property type="match status" value="1"/>
</dbReference>